<evidence type="ECO:0000313" key="1">
    <source>
        <dbReference type="EMBL" id="HIT47616.1"/>
    </source>
</evidence>
<evidence type="ECO:0000313" key="2">
    <source>
        <dbReference type="Proteomes" id="UP000886881"/>
    </source>
</evidence>
<reference evidence="1" key="1">
    <citation type="submission" date="2020-10" db="EMBL/GenBank/DDBJ databases">
        <authorList>
            <person name="Gilroy R."/>
        </authorList>
    </citation>
    <scope>NUCLEOTIDE SEQUENCE</scope>
    <source>
        <strain evidence="1">ChiHecec2B26-709</strain>
    </source>
</reference>
<proteinExistence type="predicted"/>
<reference evidence="1" key="2">
    <citation type="journal article" date="2021" name="PeerJ">
        <title>Extensive microbial diversity within the chicken gut microbiome revealed by metagenomics and culture.</title>
        <authorList>
            <person name="Gilroy R."/>
            <person name="Ravi A."/>
            <person name="Getino M."/>
            <person name="Pursley I."/>
            <person name="Horton D.L."/>
            <person name="Alikhan N.F."/>
            <person name="Baker D."/>
            <person name="Gharbi K."/>
            <person name="Hall N."/>
            <person name="Watson M."/>
            <person name="Adriaenssens E.M."/>
            <person name="Foster-Nyarko E."/>
            <person name="Jarju S."/>
            <person name="Secka A."/>
            <person name="Antonio M."/>
            <person name="Oren A."/>
            <person name="Chaudhuri R.R."/>
            <person name="La Ragione R."/>
            <person name="Hildebrand F."/>
            <person name="Pallen M.J."/>
        </authorList>
    </citation>
    <scope>NUCLEOTIDE SEQUENCE</scope>
    <source>
        <strain evidence="1">ChiHecec2B26-709</strain>
    </source>
</reference>
<protein>
    <submittedName>
        <fullName evidence="1">Uncharacterized protein</fullName>
    </submittedName>
</protein>
<accession>A0A9D1GPE2</accession>
<dbReference type="AlphaFoldDB" id="A0A9D1GPE2"/>
<gene>
    <name evidence="1" type="ORF">IAC35_07150</name>
</gene>
<dbReference type="Proteomes" id="UP000886881">
    <property type="component" value="Unassembled WGS sequence"/>
</dbReference>
<dbReference type="EMBL" id="DVLC01000128">
    <property type="protein sequence ID" value="HIT47616.1"/>
    <property type="molecule type" value="Genomic_DNA"/>
</dbReference>
<comment type="caution">
    <text evidence="1">The sequence shown here is derived from an EMBL/GenBank/DDBJ whole genome shotgun (WGS) entry which is preliminary data.</text>
</comment>
<sequence length="61" mass="6822">MEPLVPVNLLISRNMMGIASIRRSRRVPAAADGRSAWKMDFIFPHGAAGSRSWRAERAEVQ</sequence>
<name>A0A9D1GPE2_9BACT</name>
<organism evidence="1 2">
    <name type="scientific">Candidatus Cryptobacteroides merdipullorum</name>
    <dbReference type="NCBI Taxonomy" id="2840771"/>
    <lineage>
        <taxon>Bacteria</taxon>
        <taxon>Pseudomonadati</taxon>
        <taxon>Bacteroidota</taxon>
        <taxon>Bacteroidia</taxon>
        <taxon>Bacteroidales</taxon>
        <taxon>Candidatus Cryptobacteroides</taxon>
    </lineage>
</organism>